<dbReference type="InterPro" id="IPR000120">
    <property type="entry name" value="Amidase"/>
</dbReference>
<name>A0A0S7B684_9CHLR</name>
<dbReference type="PANTHER" id="PTHR11895">
    <property type="entry name" value="TRANSAMIDASE"/>
    <property type="match status" value="1"/>
</dbReference>
<dbReference type="GO" id="GO:0016740">
    <property type="term" value="F:transferase activity"/>
    <property type="evidence" value="ECO:0007669"/>
    <property type="project" value="UniProtKB-KW"/>
</dbReference>
<reference evidence="3" key="1">
    <citation type="submission" date="2015-07" db="EMBL/GenBank/DDBJ databases">
        <title>Draft Genome Sequences of Anaerolinea thermolimosa IMO-1, Bellilinea caldifistulae GOMI-1, Leptolinea tardivitalis YMTK-2, Levilinea saccharolytica KIBI-1,Longilinea arvoryzae KOME-1, Previously Described as Members of the Anaerolineaceae (Chloroflexi).</title>
        <authorList>
            <person name="Sekiguchi Y."/>
            <person name="Ohashi A."/>
            <person name="Matsuura N."/>
            <person name="Tourlousse M.D."/>
        </authorList>
    </citation>
    <scope>NUCLEOTIDE SEQUENCE [LARGE SCALE GENOMIC DNA]</scope>
    <source>
        <strain evidence="3">KOME-1</strain>
    </source>
</reference>
<dbReference type="InterPro" id="IPR036928">
    <property type="entry name" value="AS_sf"/>
</dbReference>
<proteinExistence type="predicted"/>
<dbReference type="SUPFAM" id="SSF75304">
    <property type="entry name" value="Amidase signature (AS) enzymes"/>
    <property type="match status" value="1"/>
</dbReference>
<feature type="non-terminal residue" evidence="3">
    <location>
        <position position="159"/>
    </location>
</feature>
<evidence type="ECO:0000313" key="3">
    <source>
        <dbReference type="EMBL" id="GAP12382.1"/>
    </source>
</evidence>
<evidence type="ECO:0000256" key="1">
    <source>
        <dbReference type="SAM" id="MobiDB-lite"/>
    </source>
</evidence>
<sequence length="159" mass="17023">MSLSSLSVPEILSGLERGEFSSREITQACLDQIERLEPDLHAFITRTPELALQMADEADRKRAAARQSGQPTPPLLGLPLAVKDILALKGVRCTCGSKVLENFVPPYTATAVQRLLDAGVVVLGKTNTDEFAMGSSTENSAYGPTRNPWDLARVPGGSS</sequence>
<evidence type="ECO:0000259" key="2">
    <source>
        <dbReference type="Pfam" id="PF01425"/>
    </source>
</evidence>
<dbReference type="EMBL" id="DF967972">
    <property type="protein sequence ID" value="GAP12382.1"/>
    <property type="molecule type" value="Genomic_DNA"/>
</dbReference>
<keyword evidence="3" id="KW-0808">Transferase</keyword>
<feature type="domain" description="Amidase" evidence="2">
    <location>
        <begin position="24"/>
        <end position="159"/>
    </location>
</feature>
<feature type="region of interest" description="Disordered" evidence="1">
    <location>
        <begin position="134"/>
        <end position="159"/>
    </location>
</feature>
<organism evidence="3">
    <name type="scientific">Longilinea arvoryzae</name>
    <dbReference type="NCBI Taxonomy" id="360412"/>
    <lineage>
        <taxon>Bacteria</taxon>
        <taxon>Bacillati</taxon>
        <taxon>Chloroflexota</taxon>
        <taxon>Anaerolineae</taxon>
        <taxon>Anaerolineales</taxon>
        <taxon>Anaerolineaceae</taxon>
        <taxon>Longilinea</taxon>
    </lineage>
</organism>
<evidence type="ECO:0000313" key="4">
    <source>
        <dbReference type="Proteomes" id="UP000055060"/>
    </source>
</evidence>
<dbReference type="RefSeq" id="WP_269084960.1">
    <property type="nucleotide sequence ID" value="NZ_DF967972.1"/>
</dbReference>
<dbReference type="InterPro" id="IPR023631">
    <property type="entry name" value="Amidase_dom"/>
</dbReference>
<dbReference type="AlphaFoldDB" id="A0A0S7B684"/>
<dbReference type="Gene3D" id="3.90.1300.10">
    <property type="entry name" value="Amidase signature (AS) domain"/>
    <property type="match status" value="1"/>
</dbReference>
<keyword evidence="4" id="KW-1185">Reference proteome</keyword>
<dbReference type="Pfam" id="PF01425">
    <property type="entry name" value="Amidase"/>
    <property type="match status" value="1"/>
</dbReference>
<dbReference type="Proteomes" id="UP000055060">
    <property type="component" value="Unassembled WGS sequence"/>
</dbReference>
<dbReference type="PANTHER" id="PTHR11895:SF151">
    <property type="entry name" value="GLUTAMYL-TRNA(GLN) AMIDOTRANSFERASE SUBUNIT A"/>
    <property type="match status" value="1"/>
</dbReference>
<protein>
    <submittedName>
        <fullName evidence="3">Asp-tRNAAsn/Glu-tRNAGln amidotransferase A subunit</fullName>
    </submittedName>
</protein>
<gene>
    <name evidence="3" type="ORF">LARV_00116</name>
</gene>
<dbReference type="STRING" id="360412.LARV_00116"/>
<accession>A0A0S7B684</accession>